<dbReference type="OrthoDB" id="142769at2"/>
<dbReference type="PANTHER" id="PTHR46696">
    <property type="entry name" value="P450, PUTATIVE (EUROFUNG)-RELATED"/>
    <property type="match status" value="1"/>
</dbReference>
<dbReference type="EMBL" id="BJVJ01000051">
    <property type="protein sequence ID" value="GEL25349.1"/>
    <property type="molecule type" value="Genomic_DNA"/>
</dbReference>
<dbReference type="PANTHER" id="PTHR46696:SF4">
    <property type="entry name" value="BIOTIN BIOSYNTHESIS CYTOCHROME P450"/>
    <property type="match status" value="1"/>
</dbReference>
<comment type="similarity">
    <text evidence="1">Belongs to the cytochrome P450 family.</text>
</comment>
<name>A0A511DKK3_9PSEU</name>
<protein>
    <submittedName>
        <fullName evidence="3">Cytochrome P450</fullName>
    </submittedName>
</protein>
<organism evidence="3 4">
    <name type="scientific">Pseudonocardia sulfidoxydans NBRC 16205</name>
    <dbReference type="NCBI Taxonomy" id="1223511"/>
    <lineage>
        <taxon>Bacteria</taxon>
        <taxon>Bacillati</taxon>
        <taxon>Actinomycetota</taxon>
        <taxon>Actinomycetes</taxon>
        <taxon>Pseudonocardiales</taxon>
        <taxon>Pseudonocardiaceae</taxon>
        <taxon>Pseudonocardia</taxon>
    </lineage>
</organism>
<dbReference type="SUPFAM" id="SSF48264">
    <property type="entry name" value="Cytochrome P450"/>
    <property type="match status" value="1"/>
</dbReference>
<evidence type="ECO:0000256" key="2">
    <source>
        <dbReference type="SAM" id="MobiDB-lite"/>
    </source>
</evidence>
<dbReference type="RefSeq" id="WP_147111378.1">
    <property type="nucleotide sequence ID" value="NZ_BJVJ01000051.1"/>
</dbReference>
<reference evidence="3 4" key="1">
    <citation type="submission" date="2019-07" db="EMBL/GenBank/DDBJ databases">
        <title>Whole genome shotgun sequence of Pseudonocardia sulfidoxydans NBRC 16205.</title>
        <authorList>
            <person name="Hosoyama A."/>
            <person name="Uohara A."/>
            <person name="Ohji S."/>
            <person name="Ichikawa N."/>
        </authorList>
    </citation>
    <scope>NUCLEOTIDE SEQUENCE [LARGE SCALE GENOMIC DNA]</scope>
    <source>
        <strain evidence="3 4">NBRC 16205</strain>
    </source>
</reference>
<dbReference type="GO" id="GO:0008395">
    <property type="term" value="F:steroid hydroxylase activity"/>
    <property type="evidence" value="ECO:0007669"/>
    <property type="project" value="TreeGrafter"/>
</dbReference>
<dbReference type="InterPro" id="IPR002397">
    <property type="entry name" value="Cyt_P450_B"/>
</dbReference>
<dbReference type="Proteomes" id="UP000321685">
    <property type="component" value="Unassembled WGS sequence"/>
</dbReference>
<evidence type="ECO:0000256" key="1">
    <source>
        <dbReference type="ARBA" id="ARBA00010617"/>
    </source>
</evidence>
<dbReference type="InterPro" id="IPR001128">
    <property type="entry name" value="Cyt_P450"/>
</dbReference>
<feature type="region of interest" description="Disordered" evidence="2">
    <location>
        <begin position="1"/>
        <end position="22"/>
    </location>
</feature>
<accession>A0A511DKK3</accession>
<dbReference type="GO" id="GO:0020037">
    <property type="term" value="F:heme binding"/>
    <property type="evidence" value="ECO:0007669"/>
    <property type="project" value="InterPro"/>
</dbReference>
<dbReference type="Gene3D" id="1.10.630.10">
    <property type="entry name" value="Cytochrome P450"/>
    <property type="match status" value="1"/>
</dbReference>
<sequence>MSAVEIDLSDPESSRDPATTYGAARERSAVARLVAPGMPPMWAITRYAEARALFTDPRFALTDATFALLPTLVDSEYLPYLRTMQQMEGPAHARLRRAVSPAFTPARAAAFRPQAEAIVDAALDRVEKGRVDLVEIARPLPIEIICALLGVPEDERGPWHQFGVAVATGHGQAFVEAVPRIIDAARAAVEAARARDGDDVLAVLARTPDGPTETETITLVWQLLLAGQVPALLVPNAVHALLTESAQHPDPATAVDELIRWCGPQLLSLPRIAQEDVEVDGVAIAKGDMVSASLVGANRDPRVFDDPDTLRLDRHNAGAHLGFAHGPHFCLGASLARMQTEVTLRAVLRRDPRLVAPDAAARRPDPGTWRLTTLPVELS</sequence>
<evidence type="ECO:0000313" key="3">
    <source>
        <dbReference type="EMBL" id="GEL25349.1"/>
    </source>
</evidence>
<comment type="caution">
    <text evidence="3">The sequence shown here is derived from an EMBL/GenBank/DDBJ whole genome shotgun (WGS) entry which is preliminary data.</text>
</comment>
<proteinExistence type="inferred from homology"/>
<dbReference type="GO" id="GO:0036199">
    <property type="term" value="F:cholest-4-en-3-one 26-monooxygenase activity"/>
    <property type="evidence" value="ECO:0007669"/>
    <property type="project" value="TreeGrafter"/>
</dbReference>
<gene>
    <name evidence="3" type="ORF">PSU4_43030</name>
</gene>
<dbReference type="InterPro" id="IPR036396">
    <property type="entry name" value="Cyt_P450_sf"/>
</dbReference>
<dbReference type="Pfam" id="PF00067">
    <property type="entry name" value="p450"/>
    <property type="match status" value="1"/>
</dbReference>
<dbReference type="AlphaFoldDB" id="A0A511DKK3"/>
<keyword evidence="4" id="KW-1185">Reference proteome</keyword>
<dbReference type="PRINTS" id="PR00359">
    <property type="entry name" value="BP450"/>
</dbReference>
<evidence type="ECO:0000313" key="4">
    <source>
        <dbReference type="Proteomes" id="UP000321685"/>
    </source>
</evidence>
<dbReference type="GO" id="GO:0005506">
    <property type="term" value="F:iron ion binding"/>
    <property type="evidence" value="ECO:0007669"/>
    <property type="project" value="InterPro"/>
</dbReference>
<dbReference type="GO" id="GO:0006707">
    <property type="term" value="P:cholesterol catabolic process"/>
    <property type="evidence" value="ECO:0007669"/>
    <property type="project" value="TreeGrafter"/>
</dbReference>